<dbReference type="Gene3D" id="1.10.1370.30">
    <property type="match status" value="1"/>
</dbReference>
<keyword evidence="1" id="KW-0482">Metalloprotease</keyword>
<protein>
    <recommendedName>
        <fullName evidence="1">Metal-dependent carboxypeptidase</fullName>
        <ecNumber evidence="1">3.4.17.19</ecNumber>
    </recommendedName>
</protein>
<dbReference type="CDD" id="cd06460">
    <property type="entry name" value="M32_Taq"/>
    <property type="match status" value="1"/>
</dbReference>
<keyword evidence="1 2" id="KW-0121">Carboxypeptidase</keyword>
<keyword evidence="1" id="KW-0479">Metal-binding</keyword>
<reference evidence="3" key="1">
    <citation type="journal article" date="2019" name="Int. J. Syst. Evol. Microbiol.">
        <title>The Global Catalogue of Microorganisms (GCM) 10K type strain sequencing project: providing services to taxonomists for standard genome sequencing and annotation.</title>
        <authorList>
            <consortium name="The Broad Institute Genomics Platform"/>
            <consortium name="The Broad Institute Genome Sequencing Center for Infectious Disease"/>
            <person name="Wu L."/>
            <person name="Ma J."/>
        </authorList>
    </citation>
    <scope>NUCLEOTIDE SEQUENCE [LARGE SCALE GENOMIC DNA]</scope>
    <source>
        <strain evidence="3">KCTC 42730</strain>
    </source>
</reference>
<comment type="similarity">
    <text evidence="1">Belongs to the peptidase M32 family.</text>
</comment>
<comment type="caution">
    <text evidence="2">The sequence shown here is derived from an EMBL/GenBank/DDBJ whole genome shotgun (WGS) entry which is preliminary data.</text>
</comment>
<evidence type="ECO:0000256" key="1">
    <source>
        <dbReference type="PIRNR" id="PIRNR006615"/>
    </source>
</evidence>
<dbReference type="PRINTS" id="PR00998">
    <property type="entry name" value="CRBOXYPTASET"/>
</dbReference>
<gene>
    <name evidence="2" type="ORF">ACFOEE_03445</name>
</gene>
<evidence type="ECO:0000313" key="2">
    <source>
        <dbReference type="EMBL" id="MFC3031577.1"/>
    </source>
</evidence>
<dbReference type="InterPro" id="IPR001333">
    <property type="entry name" value="Peptidase_M32_Taq"/>
</dbReference>
<comment type="catalytic activity">
    <reaction evidence="1">
        <text>Release of a C-terminal amino acid with broad specificity, except for -Pro.</text>
        <dbReference type="EC" id="3.4.17.19"/>
    </reaction>
</comment>
<dbReference type="EC" id="3.4.17.19" evidence="1"/>
<dbReference type="PIRSF" id="PIRSF006615">
    <property type="entry name" value="Zn_crbxpep_Taq"/>
    <property type="match status" value="1"/>
</dbReference>
<dbReference type="SUPFAM" id="SSF55486">
    <property type="entry name" value="Metalloproteases ('zincins'), catalytic domain"/>
    <property type="match status" value="1"/>
</dbReference>
<dbReference type="GO" id="GO:0004180">
    <property type="term" value="F:carboxypeptidase activity"/>
    <property type="evidence" value="ECO:0007669"/>
    <property type="project" value="UniProtKB-KW"/>
</dbReference>
<dbReference type="PANTHER" id="PTHR34217:SF1">
    <property type="entry name" value="CARBOXYPEPTIDASE 1"/>
    <property type="match status" value="1"/>
</dbReference>
<comment type="function">
    <text evidence="1">Broad specificity carboxypetidase that releases amino acids sequentially from the C-terminus, including neutral, aromatic, polar and basic residues.</text>
</comment>
<sequence length="493" mass="55075">MTAYQQLVAHFATIDKFSHLAAICGWDQAAMMPSGGAQARSEAMAELAVHIHSLSCDPRIGDWLQAAQSQELSTIEQASVREMARSFQQATILPQRLVEAKAIAGAKCEHAWRTQRKNNDWQGFLINFQEVVALSREEAAVRASQGHATAYDAMLDLYEPGVTSQQLDGVFGDVKTWLPDFINTAVERQSKLAVADSHYPTSAQTQLGQALMAQFGFDFARGRLDVSVHPFCGGVSQDTRITTRYREDDFLQAMMGVIHETGHACYEQGLPSALAALPVGKARSMGIHESQSLFYEMQIARDSSFSEVLFAAVKQHLADYLPADFSVTKLQQQIQQVERGFIRVDADEVTYPAHVILRYEIERDLINGAIEAEHLPALWQEKMQSYLGLSTAGNYRDGCMQDIHWTDGSFGYFPSYTLGAMYAAQFRAAMEREFDVSKALQAGDLAPLRNWLDKNVWQQASLLETNELVRVATGEQLNPNYFKQHLAKRYLGQ</sequence>
<dbReference type="Pfam" id="PF02074">
    <property type="entry name" value="Peptidase_M32"/>
    <property type="match status" value="1"/>
</dbReference>
<dbReference type="Proteomes" id="UP001595453">
    <property type="component" value="Unassembled WGS sequence"/>
</dbReference>
<proteinExistence type="inferred from homology"/>
<dbReference type="RefSeq" id="WP_377120940.1">
    <property type="nucleotide sequence ID" value="NZ_JBHRSD010000006.1"/>
</dbReference>
<accession>A0ABV7CG49</accession>
<organism evidence="2 3">
    <name type="scientific">Pseudoalteromonas fenneropenaei</name>
    <dbReference type="NCBI Taxonomy" id="1737459"/>
    <lineage>
        <taxon>Bacteria</taxon>
        <taxon>Pseudomonadati</taxon>
        <taxon>Pseudomonadota</taxon>
        <taxon>Gammaproteobacteria</taxon>
        <taxon>Alteromonadales</taxon>
        <taxon>Pseudoalteromonadaceae</taxon>
        <taxon>Pseudoalteromonas</taxon>
    </lineage>
</organism>
<dbReference type="EMBL" id="JBHRSD010000006">
    <property type="protein sequence ID" value="MFC3031577.1"/>
    <property type="molecule type" value="Genomic_DNA"/>
</dbReference>
<dbReference type="PANTHER" id="PTHR34217">
    <property type="entry name" value="METAL-DEPENDENT CARBOXYPEPTIDASE"/>
    <property type="match status" value="1"/>
</dbReference>
<keyword evidence="1" id="KW-0645">Protease</keyword>
<keyword evidence="1 2" id="KW-0378">Hydrolase</keyword>
<keyword evidence="3" id="KW-1185">Reference proteome</keyword>
<dbReference type="PROSITE" id="PS52034">
    <property type="entry name" value="PEPTIDASE_M32"/>
    <property type="match status" value="1"/>
</dbReference>
<name>A0ABV7CG49_9GAMM</name>
<evidence type="ECO:0000313" key="3">
    <source>
        <dbReference type="Proteomes" id="UP001595453"/>
    </source>
</evidence>